<comment type="catalytic activity">
    <reaction evidence="1">
        <text>ATP + protein L-histidine = ADP + protein N-phospho-L-histidine.</text>
        <dbReference type="EC" id="2.7.13.3"/>
    </reaction>
</comment>
<dbReference type="PRINTS" id="PR00344">
    <property type="entry name" value="BCTRLSENSOR"/>
</dbReference>
<comment type="subcellular location">
    <subcellularLocation>
        <location evidence="2">Cell membrane</location>
        <topology evidence="2">Multi-pass membrane protein</topology>
    </subcellularLocation>
</comment>
<dbReference type="EC" id="2.7.13.3" evidence="3"/>
<dbReference type="SUPFAM" id="SSF47384">
    <property type="entry name" value="Homodimeric domain of signal transducing histidine kinase"/>
    <property type="match status" value="1"/>
</dbReference>
<dbReference type="SMART" id="SM00388">
    <property type="entry name" value="HisKA"/>
    <property type="match status" value="1"/>
</dbReference>
<evidence type="ECO:0000256" key="14">
    <source>
        <dbReference type="ARBA" id="ARBA00023136"/>
    </source>
</evidence>
<keyword evidence="12 15" id="KW-1133">Transmembrane helix</keyword>
<dbReference type="Proteomes" id="UP001178322">
    <property type="component" value="Chromosome"/>
</dbReference>
<dbReference type="SUPFAM" id="SSF55874">
    <property type="entry name" value="ATPase domain of HSP90 chaperone/DNA topoisomerase II/histidine kinase"/>
    <property type="match status" value="1"/>
</dbReference>
<evidence type="ECO:0000313" key="18">
    <source>
        <dbReference type="EMBL" id="WHY54081.1"/>
    </source>
</evidence>
<evidence type="ECO:0000256" key="7">
    <source>
        <dbReference type="ARBA" id="ARBA00022679"/>
    </source>
</evidence>
<dbReference type="InterPro" id="IPR003661">
    <property type="entry name" value="HisK_dim/P_dom"/>
</dbReference>
<evidence type="ECO:0000256" key="10">
    <source>
        <dbReference type="ARBA" id="ARBA00022777"/>
    </source>
</evidence>
<dbReference type="CDD" id="cd06225">
    <property type="entry name" value="HAMP"/>
    <property type="match status" value="1"/>
</dbReference>
<evidence type="ECO:0000256" key="11">
    <source>
        <dbReference type="ARBA" id="ARBA00022840"/>
    </source>
</evidence>
<proteinExistence type="predicted"/>
<name>A0AAX3X1M0_9BACI</name>
<dbReference type="Gene3D" id="6.10.340.10">
    <property type="match status" value="1"/>
</dbReference>
<evidence type="ECO:0000256" key="5">
    <source>
        <dbReference type="ARBA" id="ARBA00022475"/>
    </source>
</evidence>
<dbReference type="Pfam" id="PF02518">
    <property type="entry name" value="HATPase_c"/>
    <property type="match status" value="1"/>
</dbReference>
<accession>A0AAX3X1M0</accession>
<dbReference type="PROSITE" id="PS50885">
    <property type="entry name" value="HAMP"/>
    <property type="match status" value="1"/>
</dbReference>
<keyword evidence="13" id="KW-0902">Two-component regulatory system</keyword>
<evidence type="ECO:0000259" key="16">
    <source>
        <dbReference type="PROSITE" id="PS50109"/>
    </source>
</evidence>
<keyword evidence="14 15" id="KW-0472">Membrane</keyword>
<evidence type="ECO:0000256" key="3">
    <source>
        <dbReference type="ARBA" id="ARBA00012438"/>
    </source>
</evidence>
<dbReference type="Pfam" id="PF00672">
    <property type="entry name" value="HAMP"/>
    <property type="match status" value="1"/>
</dbReference>
<dbReference type="FunFam" id="3.30.565.10:FF:000006">
    <property type="entry name" value="Sensor histidine kinase WalK"/>
    <property type="match status" value="1"/>
</dbReference>
<keyword evidence="8 15" id="KW-0812">Transmembrane</keyword>
<dbReference type="PANTHER" id="PTHR45528:SF12">
    <property type="entry name" value="SENSOR HISTIDINE KINASE ARSS"/>
    <property type="match status" value="1"/>
</dbReference>
<evidence type="ECO:0000256" key="9">
    <source>
        <dbReference type="ARBA" id="ARBA00022741"/>
    </source>
</evidence>
<dbReference type="InterPro" id="IPR036890">
    <property type="entry name" value="HATPase_C_sf"/>
</dbReference>
<dbReference type="InterPro" id="IPR050398">
    <property type="entry name" value="HssS/ArlS-like"/>
</dbReference>
<dbReference type="SUPFAM" id="SSF158472">
    <property type="entry name" value="HAMP domain-like"/>
    <property type="match status" value="1"/>
</dbReference>
<dbReference type="InterPro" id="IPR003660">
    <property type="entry name" value="HAMP_dom"/>
</dbReference>
<dbReference type="InterPro" id="IPR004358">
    <property type="entry name" value="Sig_transdc_His_kin-like_C"/>
</dbReference>
<evidence type="ECO:0000256" key="4">
    <source>
        <dbReference type="ARBA" id="ARBA00015735"/>
    </source>
</evidence>
<dbReference type="GO" id="GO:0000155">
    <property type="term" value="F:phosphorelay sensor kinase activity"/>
    <property type="evidence" value="ECO:0007669"/>
    <property type="project" value="InterPro"/>
</dbReference>
<dbReference type="PROSITE" id="PS50109">
    <property type="entry name" value="HIS_KIN"/>
    <property type="match status" value="1"/>
</dbReference>
<keyword evidence="11" id="KW-0067">ATP-binding</keyword>
<organism evidence="18 19">
    <name type="scientific">Lysinibacillus pakistanensis</name>
    <dbReference type="NCBI Taxonomy" id="759811"/>
    <lineage>
        <taxon>Bacteria</taxon>
        <taxon>Bacillati</taxon>
        <taxon>Bacillota</taxon>
        <taxon>Bacilli</taxon>
        <taxon>Bacillales</taxon>
        <taxon>Bacillaceae</taxon>
        <taxon>Lysinibacillus</taxon>
    </lineage>
</organism>
<evidence type="ECO:0000256" key="13">
    <source>
        <dbReference type="ARBA" id="ARBA00023012"/>
    </source>
</evidence>
<evidence type="ECO:0000256" key="6">
    <source>
        <dbReference type="ARBA" id="ARBA00022553"/>
    </source>
</evidence>
<gene>
    <name evidence="18" type="ORF">QNH24_12830</name>
</gene>
<protein>
    <recommendedName>
        <fullName evidence="4">Signal transduction histidine-protein kinase ArlS</fullName>
        <ecNumber evidence="3">2.7.13.3</ecNumber>
    </recommendedName>
</protein>
<dbReference type="SMART" id="SM00387">
    <property type="entry name" value="HATPase_c"/>
    <property type="match status" value="1"/>
</dbReference>
<dbReference type="RefSeq" id="WP_283872664.1">
    <property type="nucleotide sequence ID" value="NZ_CP126101.1"/>
</dbReference>
<evidence type="ECO:0000256" key="1">
    <source>
        <dbReference type="ARBA" id="ARBA00000085"/>
    </source>
</evidence>
<keyword evidence="10 18" id="KW-0418">Kinase</keyword>
<reference evidence="18" key="1">
    <citation type="submission" date="2023-05" db="EMBL/GenBank/DDBJ databases">
        <title>Comparative genomics of Bacillaceae isolates and their secondary metabolite potential.</title>
        <authorList>
            <person name="Song L."/>
            <person name="Nielsen L.J."/>
            <person name="Mohite O."/>
            <person name="Xu X."/>
            <person name="Weber T."/>
            <person name="Kovacs A.T."/>
        </authorList>
    </citation>
    <scope>NUCLEOTIDE SEQUENCE</scope>
    <source>
        <strain evidence="18">LY1</strain>
    </source>
</reference>
<evidence type="ECO:0000256" key="12">
    <source>
        <dbReference type="ARBA" id="ARBA00022989"/>
    </source>
</evidence>
<feature type="transmembrane region" description="Helical" evidence="15">
    <location>
        <begin position="164"/>
        <end position="188"/>
    </location>
</feature>
<dbReference type="GO" id="GO:0005886">
    <property type="term" value="C:plasma membrane"/>
    <property type="evidence" value="ECO:0007669"/>
    <property type="project" value="UniProtKB-SubCell"/>
</dbReference>
<dbReference type="InterPro" id="IPR003594">
    <property type="entry name" value="HATPase_dom"/>
</dbReference>
<keyword evidence="9" id="KW-0547">Nucleotide-binding</keyword>
<evidence type="ECO:0000313" key="19">
    <source>
        <dbReference type="Proteomes" id="UP001178322"/>
    </source>
</evidence>
<feature type="domain" description="HAMP" evidence="17">
    <location>
        <begin position="189"/>
        <end position="243"/>
    </location>
</feature>
<keyword evidence="6" id="KW-0597">Phosphoprotein</keyword>
<feature type="transmembrane region" description="Helical" evidence="15">
    <location>
        <begin position="21"/>
        <end position="40"/>
    </location>
</feature>
<dbReference type="InterPro" id="IPR005467">
    <property type="entry name" value="His_kinase_dom"/>
</dbReference>
<dbReference type="InterPro" id="IPR036097">
    <property type="entry name" value="HisK_dim/P_sf"/>
</dbReference>
<dbReference type="PANTHER" id="PTHR45528">
    <property type="entry name" value="SENSOR HISTIDINE KINASE CPXA"/>
    <property type="match status" value="1"/>
</dbReference>
<dbReference type="Gene3D" id="3.30.565.10">
    <property type="entry name" value="Histidine kinase-like ATPase, C-terminal domain"/>
    <property type="match status" value="1"/>
</dbReference>
<evidence type="ECO:0000256" key="8">
    <source>
        <dbReference type="ARBA" id="ARBA00022692"/>
    </source>
</evidence>
<evidence type="ECO:0000256" key="2">
    <source>
        <dbReference type="ARBA" id="ARBA00004651"/>
    </source>
</evidence>
<dbReference type="FunFam" id="1.10.287.130:FF:000001">
    <property type="entry name" value="Two-component sensor histidine kinase"/>
    <property type="match status" value="1"/>
</dbReference>
<dbReference type="InterPro" id="IPR041610">
    <property type="entry name" value="ArlS_N"/>
</dbReference>
<dbReference type="Gene3D" id="1.10.287.130">
    <property type="match status" value="1"/>
</dbReference>
<dbReference type="Pfam" id="PF18719">
    <property type="entry name" value="ArlS_N"/>
    <property type="match status" value="1"/>
</dbReference>
<dbReference type="GO" id="GO:0005524">
    <property type="term" value="F:ATP binding"/>
    <property type="evidence" value="ECO:0007669"/>
    <property type="project" value="UniProtKB-KW"/>
</dbReference>
<evidence type="ECO:0000259" key="17">
    <source>
        <dbReference type="PROSITE" id="PS50885"/>
    </source>
</evidence>
<sequence>MKKLREIFVNQSLQRKWMFTSSAVIFFSFTIICIVVYISLHTWLLNDEQLKIQRTSYDVVSFFESQGPNLTIQQIQQNIGLLNSSDQTVILFNLDKIEVLRIVNTSGVNNPSQTAPLTQMGEIVEMTIDKKDVYVINKPIQLGFFRGYIQVIHPLSGFQSLMHYLLTAMLIAGLGALVLSASISYYLASYLMKPLHALRSSMKNVMDKGFNEQIQLTYTSHDEIGDLLKMYNAMMNELQISFTQQQQFVADASHELRTPIQAIEGHLSLLKRWGKDDPEILEESINTSLTEVARMRKMIEELLELARREEKDSSSEANAVEVIESVIEEMEHLYPEARITLSKNGEIGLLFITDNALSQIVRNLVENAIRYCEKIPEIQITLSVAGNEALLKIEDNGIGIAQENISFIFDRFYRIDEARNRQKGGTGLGLSITKMLLEKYNGSVEVKSEINIGTVFFIKFPLKY</sequence>
<keyword evidence="5" id="KW-1003">Cell membrane</keyword>
<dbReference type="CDD" id="cd00075">
    <property type="entry name" value="HATPase"/>
    <property type="match status" value="1"/>
</dbReference>
<feature type="domain" description="Histidine kinase" evidence="16">
    <location>
        <begin position="251"/>
        <end position="464"/>
    </location>
</feature>
<dbReference type="EMBL" id="CP126101">
    <property type="protein sequence ID" value="WHY54081.1"/>
    <property type="molecule type" value="Genomic_DNA"/>
</dbReference>
<dbReference type="Pfam" id="PF00512">
    <property type="entry name" value="HisKA"/>
    <property type="match status" value="1"/>
</dbReference>
<dbReference type="CDD" id="cd00082">
    <property type="entry name" value="HisKA"/>
    <property type="match status" value="1"/>
</dbReference>
<keyword evidence="7" id="KW-0808">Transferase</keyword>
<dbReference type="AlphaFoldDB" id="A0AAX3X1M0"/>
<evidence type="ECO:0000256" key="15">
    <source>
        <dbReference type="SAM" id="Phobius"/>
    </source>
</evidence>